<feature type="region of interest" description="Disordered" evidence="1">
    <location>
        <begin position="1"/>
        <end position="23"/>
    </location>
</feature>
<organism>
    <name type="scientific">Branchiostoma floridae</name>
    <name type="common">Florida lancelet</name>
    <name type="synonym">Amphioxus</name>
    <dbReference type="NCBI Taxonomy" id="7739"/>
    <lineage>
        <taxon>Eukaryota</taxon>
        <taxon>Metazoa</taxon>
        <taxon>Chordata</taxon>
        <taxon>Cephalochordata</taxon>
        <taxon>Leptocardii</taxon>
        <taxon>Amphioxiformes</taxon>
        <taxon>Branchiostomatidae</taxon>
        <taxon>Branchiostoma</taxon>
    </lineage>
</organism>
<feature type="compositionally biased region" description="Low complexity" evidence="1">
    <location>
        <begin position="46"/>
        <end position="61"/>
    </location>
</feature>
<dbReference type="InParanoid" id="C3Y8N5"/>
<gene>
    <name evidence="2" type="ORF">BRAFLDRAFT_69894</name>
</gene>
<sequence length="345" mass="39397">MSTAIPQQWFPQHRNKDSDLSTPQQTRLKKANYSCTITTSHPQQPPVTTTQTQPRKYRPIAPRLPQPPTPIIPVIPPAQQPNFNETYRAGTPLPRFGLDWWEEAQVSFNSWGTPPEQQAHLVLLRLQRDAKRRQESTCKTSYIRQSYRGDYCLLDDTDRKGNILQNKEDIVRDMRKPVIPRRKKSDSVKWTSISETGVKKVLQMRQALGKILRKHRKKPPKLYSVAGVVSDENRGGEVKVGFTKVKWTGSWPSQQYSWVQLEAYLRHYMEATTLGSGGTQEAQDIPVQTLRTAFYTALGKGSHKAGQYTSKASLTIPFTSAEFDKLTHYFPSLITDIVKTLFIIT</sequence>
<protein>
    <submittedName>
        <fullName evidence="2">Uncharacterized protein</fullName>
    </submittedName>
</protein>
<evidence type="ECO:0000313" key="2">
    <source>
        <dbReference type="EMBL" id="EEN63472.1"/>
    </source>
</evidence>
<feature type="region of interest" description="Disordered" evidence="1">
    <location>
        <begin position="37"/>
        <end position="68"/>
    </location>
</feature>
<feature type="compositionally biased region" description="Polar residues" evidence="1">
    <location>
        <begin position="1"/>
        <end position="10"/>
    </location>
</feature>
<dbReference type="AlphaFoldDB" id="C3Y8N5"/>
<accession>C3Y8N5</accession>
<evidence type="ECO:0000256" key="1">
    <source>
        <dbReference type="SAM" id="MobiDB-lite"/>
    </source>
</evidence>
<name>C3Y8N5_BRAFL</name>
<dbReference type="EMBL" id="GG666491">
    <property type="protein sequence ID" value="EEN63472.1"/>
    <property type="molecule type" value="Genomic_DNA"/>
</dbReference>
<reference evidence="2" key="1">
    <citation type="journal article" date="2008" name="Nature">
        <title>The amphioxus genome and the evolution of the chordate karyotype.</title>
        <authorList>
            <consortium name="US DOE Joint Genome Institute (JGI-PGF)"/>
            <person name="Putnam N.H."/>
            <person name="Butts T."/>
            <person name="Ferrier D.E.K."/>
            <person name="Furlong R.F."/>
            <person name="Hellsten U."/>
            <person name="Kawashima T."/>
            <person name="Robinson-Rechavi M."/>
            <person name="Shoguchi E."/>
            <person name="Terry A."/>
            <person name="Yu J.-K."/>
            <person name="Benito-Gutierrez E.L."/>
            <person name="Dubchak I."/>
            <person name="Garcia-Fernandez J."/>
            <person name="Gibson-Brown J.J."/>
            <person name="Grigoriev I.V."/>
            <person name="Horton A.C."/>
            <person name="de Jong P.J."/>
            <person name="Jurka J."/>
            <person name="Kapitonov V.V."/>
            <person name="Kohara Y."/>
            <person name="Kuroki Y."/>
            <person name="Lindquist E."/>
            <person name="Lucas S."/>
            <person name="Osoegawa K."/>
            <person name="Pennacchio L.A."/>
            <person name="Salamov A.A."/>
            <person name="Satou Y."/>
            <person name="Sauka-Spengler T."/>
            <person name="Schmutz J."/>
            <person name="Shin-I T."/>
            <person name="Toyoda A."/>
            <person name="Bronner-Fraser M."/>
            <person name="Fujiyama A."/>
            <person name="Holland L.Z."/>
            <person name="Holland P.W.H."/>
            <person name="Satoh N."/>
            <person name="Rokhsar D.S."/>
        </authorList>
    </citation>
    <scope>NUCLEOTIDE SEQUENCE [LARGE SCALE GENOMIC DNA]</scope>
    <source>
        <strain evidence="2">S238N-H82</strain>
        <tissue evidence="2">Testes</tissue>
    </source>
</reference>
<proteinExistence type="predicted"/>